<accession>A0ABN7RT34</accession>
<proteinExistence type="predicted"/>
<dbReference type="PANTHER" id="PTHR44656">
    <property type="entry name" value="DEHYDROGENASE/REDUCTASE SDR FAMILY MEMBER 12"/>
    <property type="match status" value="1"/>
</dbReference>
<dbReference type="PRINTS" id="PR00081">
    <property type="entry name" value="GDHRDH"/>
</dbReference>
<dbReference type="PANTHER" id="PTHR44656:SF7">
    <property type="entry name" value="DEHYDROGENASE_REDUCTASE SDR FAMILY MEMBER 12"/>
    <property type="match status" value="1"/>
</dbReference>
<protein>
    <submittedName>
        <fullName evidence="1">Oidioi.mRNA.OKI2018_I69.PAR.g10914.t1.cds</fullName>
    </submittedName>
</protein>
<evidence type="ECO:0000313" key="1">
    <source>
        <dbReference type="EMBL" id="CAG5085522.1"/>
    </source>
</evidence>
<dbReference type="SUPFAM" id="SSF51735">
    <property type="entry name" value="NAD(P)-binding Rossmann-fold domains"/>
    <property type="match status" value="1"/>
</dbReference>
<keyword evidence="2" id="KW-1185">Reference proteome</keyword>
<dbReference type="Gene3D" id="3.40.50.720">
    <property type="entry name" value="NAD(P)-binding Rossmann-like Domain"/>
    <property type="match status" value="1"/>
</dbReference>
<organism evidence="1 2">
    <name type="scientific">Oikopleura dioica</name>
    <name type="common">Tunicate</name>
    <dbReference type="NCBI Taxonomy" id="34765"/>
    <lineage>
        <taxon>Eukaryota</taxon>
        <taxon>Metazoa</taxon>
        <taxon>Chordata</taxon>
        <taxon>Tunicata</taxon>
        <taxon>Appendicularia</taxon>
        <taxon>Copelata</taxon>
        <taxon>Oikopleuridae</taxon>
        <taxon>Oikopleura</taxon>
    </lineage>
</organism>
<evidence type="ECO:0000313" key="2">
    <source>
        <dbReference type="Proteomes" id="UP001158576"/>
    </source>
</evidence>
<dbReference type="InterPro" id="IPR002347">
    <property type="entry name" value="SDR_fam"/>
</dbReference>
<dbReference type="Pfam" id="PF00106">
    <property type="entry name" value="adh_short"/>
    <property type="match status" value="1"/>
</dbReference>
<dbReference type="Proteomes" id="UP001158576">
    <property type="component" value="Chromosome PAR"/>
</dbReference>
<dbReference type="EMBL" id="OU015568">
    <property type="protein sequence ID" value="CAG5085522.1"/>
    <property type="molecule type" value="Genomic_DNA"/>
</dbReference>
<dbReference type="InterPro" id="IPR036291">
    <property type="entry name" value="NAD(P)-bd_dom_sf"/>
</dbReference>
<sequence length="323" mass="35663">MSWFRALSFGIKGYCDFTRPAFIKAQKTFKPLQDDLTGKVVVITGGNSGIGFEAAIKLAKMGAEVHIACRSPERGQKALDEIISRAQVSADNVKLHILDVSKSDTVHTFVNDFTEHLGGRKLYALVNNAGCMVDRAENLFGYEINFATNTLGMYILTKGFIETQALAEGSRVVTVTSGGMYSQALELEDMQWKKSGFDATKAYAKHKRQQVVITDVWAKKHPSIQFLTTHPGWADTPALRGAMPDFHEKMKDKLRTAEEGADCIVHGVASKPEDLGPNGSFYTDRKAASKHLTLAFTQESSADASRLEELLDEMYERTKKSPS</sequence>
<name>A0ABN7RT34_OIKDI</name>
<reference evidence="1 2" key="1">
    <citation type="submission" date="2021-04" db="EMBL/GenBank/DDBJ databases">
        <authorList>
            <person name="Bliznina A."/>
        </authorList>
    </citation>
    <scope>NUCLEOTIDE SEQUENCE [LARGE SCALE GENOMIC DNA]</scope>
</reference>
<gene>
    <name evidence="1" type="ORF">OKIOD_LOCUS2472</name>
</gene>
<dbReference type="InterPro" id="IPR052992">
    <property type="entry name" value="SDR_member_12"/>
</dbReference>